<name>A0A9P3PDF7_LYOSH</name>
<evidence type="ECO:0000256" key="3">
    <source>
        <dbReference type="ARBA" id="ARBA00022679"/>
    </source>
</evidence>
<dbReference type="GO" id="GO:0016567">
    <property type="term" value="P:protein ubiquitination"/>
    <property type="evidence" value="ECO:0007669"/>
    <property type="project" value="InterPro"/>
</dbReference>
<dbReference type="EC" id="2.3.2.31" evidence="2"/>
<keyword evidence="3" id="KW-0808">Transferase</keyword>
<dbReference type="SMART" id="SM00184">
    <property type="entry name" value="RING"/>
    <property type="match status" value="1"/>
</dbReference>
<dbReference type="Pfam" id="PF13445">
    <property type="entry name" value="zf-RING_UBOX"/>
    <property type="match status" value="1"/>
</dbReference>
<evidence type="ECO:0000256" key="2">
    <source>
        <dbReference type="ARBA" id="ARBA00012251"/>
    </source>
</evidence>
<keyword evidence="14" id="KW-1185">Reference proteome</keyword>
<evidence type="ECO:0000256" key="1">
    <source>
        <dbReference type="ARBA" id="ARBA00001798"/>
    </source>
</evidence>
<gene>
    <name evidence="13" type="ORF">LshimejAT787_0103360</name>
</gene>
<dbReference type="InterPro" id="IPR013083">
    <property type="entry name" value="Znf_RING/FYVE/PHD"/>
</dbReference>
<evidence type="ECO:0000256" key="7">
    <source>
        <dbReference type="ARBA" id="ARBA00022786"/>
    </source>
</evidence>
<dbReference type="InterPro" id="IPR035979">
    <property type="entry name" value="RBD_domain_sf"/>
</dbReference>
<dbReference type="PANTHER" id="PTHR11685">
    <property type="entry name" value="RBR FAMILY RING FINGER AND IBR DOMAIN-CONTAINING"/>
    <property type="match status" value="1"/>
</dbReference>
<keyword evidence="8" id="KW-0862">Zinc</keyword>
<comment type="caution">
    <text evidence="13">The sequence shown here is derived from an EMBL/GenBank/DDBJ whole genome shotgun (WGS) entry which is preliminary data.</text>
</comment>
<dbReference type="Pfam" id="PF26200">
    <property type="entry name" value="Rcat_RNF216"/>
    <property type="match status" value="1"/>
</dbReference>
<dbReference type="Pfam" id="PF01485">
    <property type="entry name" value="IBR"/>
    <property type="match status" value="1"/>
</dbReference>
<keyword evidence="7" id="KW-0833">Ubl conjugation pathway</keyword>
<comment type="catalytic activity">
    <reaction evidence="1">
        <text>[E2 ubiquitin-conjugating enzyme]-S-ubiquitinyl-L-cysteine + [acceptor protein]-L-lysine = [E2 ubiquitin-conjugating enzyme]-L-cysteine + [acceptor protein]-N(6)-ubiquitinyl-L-lysine.</text>
        <dbReference type="EC" id="2.3.2.31"/>
    </reaction>
</comment>
<evidence type="ECO:0000259" key="12">
    <source>
        <dbReference type="PROSITE" id="PS51873"/>
    </source>
</evidence>
<evidence type="ECO:0000256" key="5">
    <source>
        <dbReference type="ARBA" id="ARBA00022737"/>
    </source>
</evidence>
<dbReference type="GO" id="GO:0061630">
    <property type="term" value="F:ubiquitin protein ligase activity"/>
    <property type="evidence" value="ECO:0007669"/>
    <property type="project" value="UniProtKB-EC"/>
</dbReference>
<accession>A0A9P3PDF7</accession>
<evidence type="ECO:0000259" key="11">
    <source>
        <dbReference type="PROSITE" id="PS50089"/>
    </source>
</evidence>
<feature type="region of interest" description="Disordered" evidence="10">
    <location>
        <begin position="28"/>
        <end position="53"/>
    </location>
</feature>
<evidence type="ECO:0000313" key="14">
    <source>
        <dbReference type="Proteomes" id="UP001063166"/>
    </source>
</evidence>
<sequence>MVVMLGRILKRWSSRILYGHDQVSAHATGCSNDASEPSTSEARPEQKAPSRTDRTFCSLSELAASYLAIPALPLINNAQKEAERLRSERETFRIETEAALTTQHMVLGSTLITCGAGLEIRSVITGFESRRFTIYNLPPDTKSPEVAELFTQHGLSRDKIVVLSMHPTPGDCLKAEVLTSGINQIDTTGHEIACKIDGTEFKKEIIACEVSKHTPVNTTGRTSALQYQANTLTITLAAPSTCVIATYPTLDLAREMVKRLDGRIVNGRKIKAEMNQAPTGPVLRFFYNPASVKVSGMSADDLSIYGVIGYPEATTSWPTKSKTYYLPDALKYLREHLASLHDSGVECFDCDRETADVVTVRVRFRSWDHADRARASLEGKRGKHQLPFFCLSLPEPAHVANTLCIADGVCPICYDVVSQPVQLSCKHVYCTDCIRHYLTTAAETKVFPLACMGNKTTCNVPIPIPVIQRFLTPQQYEHLVDVAFTAHLNRNTRDFGYCPTPDCPEIYRADTKIMMDCPSCAKLLCTSCNEGHTGMSCAKWKAGKAVEEARLNNLWATTHGAKRCPSCFIWIQKISGCDHMSCRCGGQMCWTCGKKYNKMGGHRCPGRPGPEQREIDRDLQYALILQQQLNQGREVPVVGQERRRRGGCIIM</sequence>
<evidence type="ECO:0000256" key="8">
    <source>
        <dbReference type="ARBA" id="ARBA00022833"/>
    </source>
</evidence>
<dbReference type="SUPFAM" id="SSF54928">
    <property type="entry name" value="RNA-binding domain, RBD"/>
    <property type="match status" value="1"/>
</dbReference>
<feature type="domain" description="RING-type" evidence="12">
    <location>
        <begin position="406"/>
        <end position="615"/>
    </location>
</feature>
<dbReference type="GO" id="GO:0003676">
    <property type="term" value="F:nucleic acid binding"/>
    <property type="evidence" value="ECO:0007669"/>
    <property type="project" value="InterPro"/>
</dbReference>
<dbReference type="InterPro" id="IPR017907">
    <property type="entry name" value="Znf_RING_CS"/>
</dbReference>
<dbReference type="SUPFAM" id="SSF57850">
    <property type="entry name" value="RING/U-box"/>
    <property type="match status" value="2"/>
</dbReference>
<organism evidence="13 14">
    <name type="scientific">Lyophyllum shimeji</name>
    <name type="common">Hon-shimeji</name>
    <name type="synonym">Tricholoma shimeji</name>
    <dbReference type="NCBI Taxonomy" id="47721"/>
    <lineage>
        <taxon>Eukaryota</taxon>
        <taxon>Fungi</taxon>
        <taxon>Dikarya</taxon>
        <taxon>Basidiomycota</taxon>
        <taxon>Agaricomycotina</taxon>
        <taxon>Agaricomycetes</taxon>
        <taxon>Agaricomycetidae</taxon>
        <taxon>Agaricales</taxon>
        <taxon>Tricholomatineae</taxon>
        <taxon>Lyophyllaceae</taxon>
        <taxon>Lyophyllum</taxon>
    </lineage>
</organism>
<feature type="compositionally biased region" description="Basic and acidic residues" evidence="10">
    <location>
        <begin position="42"/>
        <end position="53"/>
    </location>
</feature>
<dbReference type="CDD" id="cd20336">
    <property type="entry name" value="Rcat_RBR"/>
    <property type="match status" value="1"/>
</dbReference>
<feature type="domain" description="RING-type" evidence="11">
    <location>
        <begin position="410"/>
        <end position="451"/>
    </location>
</feature>
<dbReference type="PROSITE" id="PS00518">
    <property type="entry name" value="ZF_RING_1"/>
    <property type="match status" value="1"/>
</dbReference>
<dbReference type="InterPro" id="IPR044066">
    <property type="entry name" value="TRIAD_supradom"/>
</dbReference>
<keyword evidence="5" id="KW-0677">Repeat</keyword>
<keyword evidence="6 9" id="KW-0863">Zinc-finger</keyword>
<proteinExistence type="predicted"/>
<dbReference type="InterPro" id="IPR031127">
    <property type="entry name" value="E3_UB_ligase_RBR"/>
</dbReference>
<dbReference type="GO" id="GO:0008270">
    <property type="term" value="F:zinc ion binding"/>
    <property type="evidence" value="ECO:0007669"/>
    <property type="project" value="UniProtKB-KW"/>
</dbReference>
<evidence type="ECO:0000256" key="6">
    <source>
        <dbReference type="ARBA" id="ARBA00022771"/>
    </source>
</evidence>
<evidence type="ECO:0000256" key="4">
    <source>
        <dbReference type="ARBA" id="ARBA00022723"/>
    </source>
</evidence>
<dbReference type="Gene3D" id="1.20.120.1750">
    <property type="match status" value="1"/>
</dbReference>
<dbReference type="Proteomes" id="UP001063166">
    <property type="component" value="Unassembled WGS sequence"/>
</dbReference>
<dbReference type="PROSITE" id="PS50089">
    <property type="entry name" value="ZF_RING_2"/>
    <property type="match status" value="1"/>
</dbReference>
<dbReference type="PROSITE" id="PS51873">
    <property type="entry name" value="TRIAD"/>
    <property type="match status" value="1"/>
</dbReference>
<dbReference type="Gene3D" id="3.30.40.10">
    <property type="entry name" value="Zinc/RING finger domain, C3HC4 (zinc finger)"/>
    <property type="match status" value="1"/>
</dbReference>
<dbReference type="AlphaFoldDB" id="A0A9P3PDF7"/>
<feature type="compositionally biased region" description="Polar residues" evidence="10">
    <location>
        <begin position="29"/>
        <end position="41"/>
    </location>
</feature>
<evidence type="ECO:0000256" key="9">
    <source>
        <dbReference type="PROSITE-ProRule" id="PRU00175"/>
    </source>
</evidence>
<dbReference type="InterPro" id="IPR027370">
    <property type="entry name" value="Znf-RING_euk"/>
</dbReference>
<reference evidence="13" key="1">
    <citation type="submission" date="2022-07" db="EMBL/GenBank/DDBJ databases">
        <title>The genome of Lyophyllum shimeji provides insight into the initial evolution of ectomycorrhizal fungal genome.</title>
        <authorList>
            <person name="Kobayashi Y."/>
            <person name="Shibata T."/>
            <person name="Hirakawa H."/>
            <person name="Shigenobu S."/>
            <person name="Nishiyama T."/>
            <person name="Yamada A."/>
            <person name="Hasebe M."/>
            <person name="Kawaguchi M."/>
        </authorList>
    </citation>
    <scope>NUCLEOTIDE SEQUENCE</scope>
    <source>
        <strain evidence="13">AT787</strain>
    </source>
</reference>
<protein>
    <recommendedName>
        <fullName evidence="2">RBR-type E3 ubiquitin transferase</fullName>
        <ecNumber evidence="2">2.3.2.31</ecNumber>
    </recommendedName>
</protein>
<evidence type="ECO:0000313" key="13">
    <source>
        <dbReference type="EMBL" id="GLB33452.1"/>
    </source>
</evidence>
<dbReference type="InterPro" id="IPR002867">
    <property type="entry name" value="IBR_dom"/>
</dbReference>
<evidence type="ECO:0000256" key="10">
    <source>
        <dbReference type="SAM" id="MobiDB-lite"/>
    </source>
</evidence>
<dbReference type="EMBL" id="BRPK01000001">
    <property type="protein sequence ID" value="GLB33452.1"/>
    <property type="molecule type" value="Genomic_DNA"/>
</dbReference>
<dbReference type="OrthoDB" id="1431934at2759"/>
<keyword evidence="4" id="KW-0479">Metal-binding</keyword>
<dbReference type="InterPro" id="IPR001841">
    <property type="entry name" value="Znf_RING"/>
</dbReference>